<keyword evidence="3" id="KW-1185">Reference proteome</keyword>
<keyword evidence="1" id="KW-0472">Membrane</keyword>
<dbReference type="RefSeq" id="WP_278009601.1">
    <property type="nucleotide sequence ID" value="NZ_CP121112.1"/>
</dbReference>
<gene>
    <name evidence="2" type="ORF">ACFFVK_02490</name>
</gene>
<comment type="caution">
    <text evidence="2">The sequence shown here is derived from an EMBL/GenBank/DDBJ whole genome shotgun (WGS) entry which is preliminary data.</text>
</comment>
<evidence type="ECO:0000313" key="3">
    <source>
        <dbReference type="Proteomes" id="UP001589562"/>
    </source>
</evidence>
<evidence type="ECO:0000313" key="2">
    <source>
        <dbReference type="EMBL" id="MFB9107432.1"/>
    </source>
</evidence>
<reference evidence="2 3" key="1">
    <citation type="submission" date="2024-09" db="EMBL/GenBank/DDBJ databases">
        <authorList>
            <person name="Sun Q."/>
            <person name="Mori K."/>
        </authorList>
    </citation>
    <scope>NUCLEOTIDE SEQUENCE [LARGE SCALE GENOMIC DNA]</scope>
    <source>
        <strain evidence="2 3">CECT 8365</strain>
    </source>
</reference>
<proteinExistence type="predicted"/>
<organism evidence="2 3">
    <name type="scientific">Flavobacterium gyeonganense</name>
    <dbReference type="NCBI Taxonomy" id="1310418"/>
    <lineage>
        <taxon>Bacteria</taxon>
        <taxon>Pseudomonadati</taxon>
        <taxon>Bacteroidota</taxon>
        <taxon>Flavobacteriia</taxon>
        <taxon>Flavobacteriales</taxon>
        <taxon>Flavobacteriaceae</taxon>
        <taxon>Flavobacterium</taxon>
    </lineage>
</organism>
<dbReference type="EMBL" id="JBHMFE010000007">
    <property type="protein sequence ID" value="MFB9107432.1"/>
    <property type="molecule type" value="Genomic_DNA"/>
</dbReference>
<evidence type="ECO:0000256" key="1">
    <source>
        <dbReference type="SAM" id="Phobius"/>
    </source>
</evidence>
<feature type="transmembrane region" description="Helical" evidence="1">
    <location>
        <begin position="12"/>
        <end position="29"/>
    </location>
</feature>
<protein>
    <submittedName>
        <fullName evidence="2">Uncharacterized protein</fullName>
    </submittedName>
</protein>
<name>A0ABV5H6B0_9FLAO</name>
<accession>A0ABV5H6B0</accession>
<sequence>MELFVIWQKVSFSWWMAFCVLSSLFGFATEDTREAKHPKYKTLFD</sequence>
<keyword evidence="1" id="KW-1133">Transmembrane helix</keyword>
<keyword evidence="1" id="KW-0812">Transmembrane</keyword>
<dbReference type="Proteomes" id="UP001589562">
    <property type="component" value="Unassembled WGS sequence"/>
</dbReference>